<dbReference type="Pfam" id="PF00059">
    <property type="entry name" value="Lectin_C"/>
    <property type="match status" value="2"/>
</dbReference>
<evidence type="ECO:0000313" key="15">
    <source>
        <dbReference type="Proteomes" id="UP001209878"/>
    </source>
</evidence>
<dbReference type="SUPFAM" id="SSF56436">
    <property type="entry name" value="C-type lectin-like"/>
    <property type="match status" value="2"/>
</dbReference>
<dbReference type="PANTHER" id="PTHR11690">
    <property type="entry name" value="AMILORIDE-SENSITIVE SODIUM CHANNEL-RELATED"/>
    <property type="match status" value="1"/>
</dbReference>
<comment type="caution">
    <text evidence="14">The sequence shown here is derived from an EMBL/GenBank/DDBJ whole genome shotgun (WGS) entry which is preliminary data.</text>
</comment>
<dbReference type="Gene3D" id="3.10.100.10">
    <property type="entry name" value="Mannose-Binding Protein A, subunit A"/>
    <property type="match status" value="2"/>
</dbReference>
<keyword evidence="2 11" id="KW-0813">Transport</keyword>
<sequence>MNASLQARCRRRQDRQLYTFLTPSDEAGRGERVGPGSVWRGFTDTTTSHGVPHVRRSVGVVKICFWGLITVVCVTALAYHLTMSSIQYFSYDTDVNVALVTRRQLTFPAVTICNLNPVKQSAVSESSALSRLIGGNNRKRKKRATLDCPNGLFKQDGFVYCYWIPSLDRTNFKGASDSCEAQAGHLAILDSQRKIDHINQTGLLESASPSSLWVWLRKEDGPRRSRWVWGDGEEMTSKVFPVESATCAYMNNYAWLSENCTFQKNGLCETNYGQDNKRPCPQDRSENLTLFYDGFNYTCFYVTGPANTHDSMNTACLDLLSTMAVIDTADKMRHLKRHTVYQDELAVWISLTAVADQNELVWKWNGTRDLGNYDAWKTGYPKTPAGCVVISQVGDGQWQSVECSSQNVPLCERKILTYVTDRNVDTDNDLYPKRRPLTEDFLKIDRMMEIVADLPTASRQNMGYSDLELILDCEFAGSKCYMSDFATFYDTHHGNCYIFNSEWNQTQTPRVQELTGTRYGLTLTLNIGQDEYLKGFEGSAGARVVVHPQGRMPFPKDEGVLASPGQMTIIGIRQFNVFRLPEPYGNCTDTTERNIRRSVFEEVYPVRYSIAACYTTCYQRYVIDRCGCADSQYPMEGAAFDYKRVSACKSSDVTEDTCRYHVRVDYTYNRLDCDCPLPCEEIGYTYQTSSSIWPADVHKDIVKRKLATKITRYFGNMTDDAKLWRNLLKVKVYYEDFNYEKIEESPSYSKVSFVSDVGGILGLWIGCSVLSLFEFLELSMDFFMLAVLRVFRRQRKGKVDSETPSAKPTGNSQQSMRKCYKVHVNTSVITSIIFR</sequence>
<evidence type="ECO:0000256" key="4">
    <source>
        <dbReference type="ARBA" id="ARBA00022692"/>
    </source>
</evidence>
<evidence type="ECO:0000256" key="9">
    <source>
        <dbReference type="ARBA" id="ARBA00023201"/>
    </source>
</evidence>
<dbReference type="InterPro" id="IPR001873">
    <property type="entry name" value="ENaC"/>
</dbReference>
<dbReference type="EMBL" id="JAODUO010000685">
    <property type="protein sequence ID" value="KAK2176080.1"/>
    <property type="molecule type" value="Genomic_DNA"/>
</dbReference>
<evidence type="ECO:0000256" key="8">
    <source>
        <dbReference type="ARBA" id="ARBA00023136"/>
    </source>
</evidence>
<keyword evidence="7 11" id="KW-0406">Ion transport</keyword>
<feature type="domain" description="C-type lectin" evidence="13">
    <location>
        <begin position="295"/>
        <end position="412"/>
    </location>
</feature>
<organism evidence="14 15">
    <name type="scientific">Ridgeia piscesae</name>
    <name type="common">Tubeworm</name>
    <dbReference type="NCBI Taxonomy" id="27915"/>
    <lineage>
        <taxon>Eukaryota</taxon>
        <taxon>Metazoa</taxon>
        <taxon>Spiralia</taxon>
        <taxon>Lophotrochozoa</taxon>
        <taxon>Annelida</taxon>
        <taxon>Polychaeta</taxon>
        <taxon>Sedentaria</taxon>
        <taxon>Canalipalpata</taxon>
        <taxon>Sabellida</taxon>
        <taxon>Siboglinidae</taxon>
        <taxon>Ridgeia</taxon>
    </lineage>
</organism>
<dbReference type="CDD" id="cd00037">
    <property type="entry name" value="CLECT"/>
    <property type="match status" value="2"/>
</dbReference>
<dbReference type="PROSITE" id="PS50041">
    <property type="entry name" value="C_TYPE_LECTIN_2"/>
    <property type="match status" value="2"/>
</dbReference>
<evidence type="ECO:0000256" key="3">
    <source>
        <dbReference type="ARBA" id="ARBA00022461"/>
    </source>
</evidence>
<dbReference type="AlphaFoldDB" id="A0AAD9NN33"/>
<keyword evidence="8 12" id="KW-0472">Membrane</keyword>
<proteinExistence type="inferred from homology"/>
<evidence type="ECO:0000259" key="13">
    <source>
        <dbReference type="PROSITE" id="PS50041"/>
    </source>
</evidence>
<keyword evidence="6" id="KW-0915">Sodium</keyword>
<dbReference type="InterPro" id="IPR016187">
    <property type="entry name" value="CTDL_fold"/>
</dbReference>
<dbReference type="InterPro" id="IPR001304">
    <property type="entry name" value="C-type_lectin-like"/>
</dbReference>
<keyword evidence="15" id="KW-1185">Reference proteome</keyword>
<evidence type="ECO:0000256" key="6">
    <source>
        <dbReference type="ARBA" id="ARBA00023053"/>
    </source>
</evidence>
<evidence type="ECO:0000256" key="5">
    <source>
        <dbReference type="ARBA" id="ARBA00022989"/>
    </source>
</evidence>
<dbReference type="PRINTS" id="PR01078">
    <property type="entry name" value="AMINACHANNEL"/>
</dbReference>
<dbReference type="GO" id="GO:0005886">
    <property type="term" value="C:plasma membrane"/>
    <property type="evidence" value="ECO:0007669"/>
    <property type="project" value="TreeGrafter"/>
</dbReference>
<evidence type="ECO:0000256" key="12">
    <source>
        <dbReference type="SAM" id="Phobius"/>
    </source>
</evidence>
<dbReference type="InterPro" id="IPR016186">
    <property type="entry name" value="C-type_lectin-like/link_sf"/>
</dbReference>
<evidence type="ECO:0000256" key="11">
    <source>
        <dbReference type="RuleBase" id="RU000679"/>
    </source>
</evidence>
<dbReference type="SMART" id="SM00034">
    <property type="entry name" value="CLECT"/>
    <property type="match status" value="2"/>
</dbReference>
<evidence type="ECO:0000313" key="14">
    <source>
        <dbReference type="EMBL" id="KAK2176080.1"/>
    </source>
</evidence>
<keyword evidence="3 11" id="KW-0894">Sodium channel</keyword>
<evidence type="ECO:0000256" key="7">
    <source>
        <dbReference type="ARBA" id="ARBA00023065"/>
    </source>
</evidence>
<accession>A0AAD9NN33</accession>
<reference evidence="14" key="1">
    <citation type="journal article" date="2023" name="Mol. Biol. Evol.">
        <title>Third-Generation Sequencing Reveals the Adaptive Role of the Epigenome in Three Deep-Sea Polychaetes.</title>
        <authorList>
            <person name="Perez M."/>
            <person name="Aroh O."/>
            <person name="Sun Y."/>
            <person name="Lan Y."/>
            <person name="Juniper S.K."/>
            <person name="Young C.R."/>
            <person name="Angers B."/>
            <person name="Qian P.Y."/>
        </authorList>
    </citation>
    <scope>NUCLEOTIDE SEQUENCE</scope>
    <source>
        <strain evidence="14">R07B-5</strain>
    </source>
</reference>
<dbReference type="GO" id="GO:0015280">
    <property type="term" value="F:ligand-gated sodium channel activity"/>
    <property type="evidence" value="ECO:0007669"/>
    <property type="project" value="TreeGrafter"/>
</dbReference>
<keyword evidence="9 11" id="KW-0739">Sodium transport</keyword>
<name>A0AAD9NN33_RIDPI</name>
<comment type="similarity">
    <text evidence="11">Belongs to the amiloride-sensitive sodium channel (TC 1.A.6) family.</text>
</comment>
<dbReference type="PANTHER" id="PTHR11690:SF248">
    <property type="entry name" value="PICKPOCKET 17, ISOFORM A"/>
    <property type="match status" value="1"/>
</dbReference>
<dbReference type="Pfam" id="PF00858">
    <property type="entry name" value="ASC"/>
    <property type="match status" value="2"/>
</dbReference>
<protein>
    <recommendedName>
        <fullName evidence="13">C-type lectin domain-containing protein</fullName>
    </recommendedName>
</protein>
<keyword evidence="5 12" id="KW-1133">Transmembrane helix</keyword>
<keyword evidence="10 11" id="KW-0407">Ion channel</keyword>
<evidence type="ECO:0000256" key="10">
    <source>
        <dbReference type="ARBA" id="ARBA00023303"/>
    </source>
</evidence>
<keyword evidence="4 11" id="KW-0812">Transmembrane</keyword>
<feature type="domain" description="C-type lectin" evidence="13">
    <location>
        <begin position="160"/>
        <end position="269"/>
    </location>
</feature>
<evidence type="ECO:0000256" key="2">
    <source>
        <dbReference type="ARBA" id="ARBA00022448"/>
    </source>
</evidence>
<dbReference type="Proteomes" id="UP001209878">
    <property type="component" value="Unassembled WGS sequence"/>
</dbReference>
<gene>
    <name evidence="14" type="ORF">NP493_686g00015</name>
</gene>
<comment type="subcellular location">
    <subcellularLocation>
        <location evidence="1">Membrane</location>
        <topology evidence="1">Multi-pass membrane protein</topology>
    </subcellularLocation>
</comment>
<dbReference type="Gene3D" id="1.10.287.770">
    <property type="entry name" value="YojJ-like"/>
    <property type="match status" value="1"/>
</dbReference>
<dbReference type="Gene3D" id="2.60.470.10">
    <property type="entry name" value="Acid-sensing ion channels like domains"/>
    <property type="match status" value="1"/>
</dbReference>
<feature type="transmembrane region" description="Helical" evidence="12">
    <location>
        <begin position="63"/>
        <end position="81"/>
    </location>
</feature>
<evidence type="ECO:0000256" key="1">
    <source>
        <dbReference type="ARBA" id="ARBA00004141"/>
    </source>
</evidence>